<organism evidence="2 3">
    <name type="scientific">Frankia nepalensis</name>
    <dbReference type="NCBI Taxonomy" id="1836974"/>
    <lineage>
        <taxon>Bacteria</taxon>
        <taxon>Bacillati</taxon>
        <taxon>Actinomycetota</taxon>
        <taxon>Actinomycetes</taxon>
        <taxon>Frankiales</taxon>
        <taxon>Frankiaceae</taxon>
        <taxon>Frankia</taxon>
    </lineage>
</organism>
<feature type="region of interest" description="Disordered" evidence="1">
    <location>
        <begin position="710"/>
        <end position="732"/>
    </location>
</feature>
<accession>A0A937RPJ1</accession>
<dbReference type="EMBL" id="JAEACQ010000245">
    <property type="protein sequence ID" value="MBL7630278.1"/>
    <property type="molecule type" value="Genomic_DNA"/>
</dbReference>
<evidence type="ECO:0000313" key="2">
    <source>
        <dbReference type="EMBL" id="MBL7630278.1"/>
    </source>
</evidence>
<sequence length="732" mass="80908">MNDLVDWFTDDWRLLARLVDTRIEGIFDPLPSPYAARRDRRFADVARLVYDHLKKQGIEYETSVLDLSPGQRFLQGVRLPERVKAGRKGNCVELALIFAGYCLVAQLRPILLASKDHVLVAVWLDDEVGALDRGGHMRMPPEDHEFIDQGYLNESDVGRAKDALLARVAAGAGGATSGGAFLIVEPTAYTATDGVGYRTFDDACAQGRGWLARQSTVLQGLVDVGFVLKQYGDHRGRRWQPRPDRLGGKGRRRLAEALERLPKLALPVSSVLDRHALVQLSVTLRDESEAAAQEVSWLAGNLALVLETTLFLRAWRPRVTISQLWKAAADVLGDVATEEAGHGAPFDIRFADQDVIAWVALNSRAEEREDSADEGGGGVRRALVEFVVQLAADLATPIGTSVQAPTDGELAQDLTFQEWVGDLDLNYTIVNDIIQKVSAWRRPGPWRLVISLHSPDDEWPEEVQAWLVDSAGKARWEIPHSEPSRQRSATAVAAAVGRVLEWAREQASELEDVDLAVPTSFLGGDGGQSWRPEEMMAGGNRPTMLGQDYHVAARWSRRLNGGENIGLLQQRYNRIMKSPAAARVSWRAETDPDVLDDLLQKGKVPPVALGLSTVLHDGSMRTMLDLLLEESPIVLWPDQNGGAPTSTAWDAAKHALDAYWGPDVPRQLSEAYRLRRWGEPEASLPLALVRAVWEDIPWLEFCKSRNRRAAGAARVTRKIPQRHPDAGKAGPR</sequence>
<evidence type="ECO:0000256" key="1">
    <source>
        <dbReference type="SAM" id="MobiDB-lite"/>
    </source>
</evidence>
<evidence type="ECO:0000313" key="3">
    <source>
        <dbReference type="Proteomes" id="UP000604475"/>
    </source>
</evidence>
<keyword evidence="3" id="KW-1185">Reference proteome</keyword>
<protein>
    <submittedName>
        <fullName evidence="2">Uncharacterized protein</fullName>
    </submittedName>
</protein>
<dbReference type="RefSeq" id="WP_203003246.1">
    <property type="nucleotide sequence ID" value="NZ_JADWYU010000094.1"/>
</dbReference>
<dbReference type="AlphaFoldDB" id="A0A937RPJ1"/>
<name>A0A937RPJ1_9ACTN</name>
<reference evidence="2" key="1">
    <citation type="submission" date="2020-12" db="EMBL/GenBank/DDBJ databases">
        <title>Genomic characterization of non-nitrogen-fixing Frankia strains.</title>
        <authorList>
            <person name="Carlos-Shanley C."/>
            <person name="Guerra T."/>
            <person name="Hahn D."/>
        </authorList>
    </citation>
    <scope>NUCLEOTIDE SEQUENCE</scope>
    <source>
        <strain evidence="2">CN6</strain>
    </source>
</reference>
<dbReference type="Proteomes" id="UP000604475">
    <property type="component" value="Unassembled WGS sequence"/>
</dbReference>
<gene>
    <name evidence="2" type="ORF">I7412_24580</name>
</gene>
<proteinExistence type="predicted"/>
<comment type="caution">
    <text evidence="2">The sequence shown here is derived from an EMBL/GenBank/DDBJ whole genome shotgun (WGS) entry which is preliminary data.</text>
</comment>